<dbReference type="RefSeq" id="WP_159492231.1">
    <property type="nucleotide sequence ID" value="NZ_BLIP01000003.1"/>
</dbReference>
<organism evidence="1 4">
    <name type="scientific">Streptomyces nigrescens</name>
    <dbReference type="NCBI Taxonomy" id="1920"/>
    <lineage>
        <taxon>Bacteria</taxon>
        <taxon>Bacillati</taxon>
        <taxon>Actinomycetota</taxon>
        <taxon>Actinomycetes</taxon>
        <taxon>Kitasatosporales</taxon>
        <taxon>Streptomycetaceae</taxon>
        <taxon>Streptomyces</taxon>
    </lineage>
</organism>
<keyword evidence="5" id="KW-1185">Reference proteome</keyword>
<dbReference type="Proteomes" id="UP000429552">
    <property type="component" value="Unassembled WGS sequence"/>
</dbReference>
<evidence type="ECO:0000313" key="4">
    <source>
        <dbReference type="Proteomes" id="UP000429552"/>
    </source>
</evidence>
<protein>
    <submittedName>
        <fullName evidence="2">Recombinase family protein</fullName>
    </submittedName>
</protein>
<dbReference type="EMBL" id="CP114202">
    <property type="protein sequence ID" value="WAU01564.1"/>
    <property type="molecule type" value="Genomic_DNA"/>
</dbReference>
<proteinExistence type="predicted"/>
<name>A0A640TWG6_STRNI</name>
<dbReference type="EMBL" id="BLIP01000003">
    <property type="protein sequence ID" value="GFE27534.1"/>
    <property type="molecule type" value="Genomic_DNA"/>
</dbReference>
<gene>
    <name evidence="1" type="ORF">Sliba_79870</name>
    <name evidence="2" type="ORF">STRLI_000004</name>
    <name evidence="3" type="ORF">STRLI_007940</name>
</gene>
<accession>A0A640TWG6</accession>
<evidence type="ECO:0000313" key="2">
    <source>
        <dbReference type="EMBL" id="WAT94407.1"/>
    </source>
</evidence>
<reference evidence="1 4" key="1">
    <citation type="submission" date="2019-12" db="EMBL/GenBank/DDBJ databases">
        <title>Whole genome shotgun sequence of Streptomyces libani subsp. libani NBRC 13452.</title>
        <authorList>
            <person name="Ichikawa N."/>
            <person name="Kimura A."/>
            <person name="Kitahashi Y."/>
            <person name="Komaki H."/>
            <person name="Tamura T."/>
        </authorList>
    </citation>
    <scope>NUCLEOTIDE SEQUENCE [LARGE SCALE GENOMIC DNA]</scope>
    <source>
        <strain evidence="1 4">NBRC 13452</strain>
    </source>
</reference>
<evidence type="ECO:0000313" key="5">
    <source>
        <dbReference type="Proteomes" id="UP001210609"/>
    </source>
</evidence>
<evidence type="ECO:0000313" key="3">
    <source>
        <dbReference type="EMBL" id="WAU01564.1"/>
    </source>
</evidence>
<dbReference type="Proteomes" id="UP001210609">
    <property type="component" value="Chromosome"/>
</dbReference>
<evidence type="ECO:0000313" key="1">
    <source>
        <dbReference type="EMBL" id="GFE27534.1"/>
    </source>
</evidence>
<dbReference type="EMBL" id="CP114202">
    <property type="protein sequence ID" value="WAT94407.1"/>
    <property type="molecule type" value="Genomic_DNA"/>
</dbReference>
<sequence length="312" mass="33861">MTTVATRDSIYDTEFVSGFCRTTLPELLARAGLTDDEERTVVVDVIRRARMLAALPSEYTDVLATPFLEEVSQHRPLSAPAWLRAAVVVTVRNSKLEDFHALGGPVRAADITAITEAATGPLRSFLEQPSTPVSANILADLDAAHPRAWACLTALSNVMESGTGGEDTYILPQAPPPELPGANEMFHAEASSVRPVAKGQSVVASGTDPRFDQALMYLLGRVKEQPGFVVPLSALSRLSRNSGKQLRVLEFLLAHQATVVTTNYLLGPGIVGVRSRPMAKPDSYDLRRSMKQTRGLGPVHTELLKALRRDHF</sequence>
<reference evidence="2 5" key="2">
    <citation type="submission" date="2022-12" db="EMBL/GenBank/DDBJ databases">
        <authorList>
            <person name="Ruckert C."/>
            <person name="Busche T."/>
            <person name="Kalinowski J."/>
            <person name="Wittmann C."/>
        </authorList>
    </citation>
    <scope>NUCLEOTIDE SEQUENCE [LARGE SCALE GENOMIC DNA]</scope>
    <source>
        <strain evidence="2 5">DSM 40555</strain>
    </source>
</reference>
<dbReference type="AlphaFoldDB" id="A0A640TWG6"/>